<dbReference type="PROSITE" id="PS00455">
    <property type="entry name" value="AMP_BINDING"/>
    <property type="match status" value="1"/>
</dbReference>
<dbReference type="Pfam" id="PF22621">
    <property type="entry name" value="CurL-like_PKS_C"/>
    <property type="match status" value="1"/>
</dbReference>
<dbReference type="NCBIfam" id="TIGR01733">
    <property type="entry name" value="AA-adenyl-dom"/>
    <property type="match status" value="1"/>
</dbReference>
<dbReference type="Pfam" id="PF00501">
    <property type="entry name" value="AMP-binding"/>
    <property type="match status" value="1"/>
</dbReference>
<dbReference type="PANTHER" id="PTHR43775">
    <property type="entry name" value="FATTY ACID SYNTHASE"/>
    <property type="match status" value="1"/>
</dbReference>
<dbReference type="InterPro" id="IPR016039">
    <property type="entry name" value="Thiolase-like"/>
</dbReference>
<dbReference type="InterPro" id="IPR020806">
    <property type="entry name" value="PKS_PP-bd"/>
</dbReference>
<keyword evidence="5" id="KW-0012">Acyltransferase</keyword>
<dbReference type="Gene3D" id="3.40.50.1820">
    <property type="entry name" value="alpha/beta hydrolase"/>
    <property type="match status" value="1"/>
</dbReference>
<proteinExistence type="inferred from homology"/>
<dbReference type="Gene3D" id="3.30.300.30">
    <property type="match status" value="1"/>
</dbReference>
<dbReference type="SMART" id="SM00823">
    <property type="entry name" value="PKS_PP"/>
    <property type="match status" value="2"/>
</dbReference>
<dbReference type="SMART" id="SM00827">
    <property type="entry name" value="PKS_AT"/>
    <property type="match status" value="1"/>
</dbReference>
<feature type="domain" description="Ketosynthase family 3 (KS3)" evidence="9">
    <location>
        <begin position="10"/>
        <end position="436"/>
    </location>
</feature>
<dbReference type="Proteomes" id="UP001569904">
    <property type="component" value="Unassembled WGS sequence"/>
</dbReference>
<evidence type="ECO:0000256" key="5">
    <source>
        <dbReference type="ARBA" id="ARBA00023315"/>
    </source>
</evidence>
<dbReference type="RefSeq" id="WP_371941751.1">
    <property type="nucleotide sequence ID" value="NZ_JAXCEH010000008.1"/>
</dbReference>
<dbReference type="PROSITE" id="PS00012">
    <property type="entry name" value="PHOSPHOPANTETHEINE"/>
    <property type="match status" value="1"/>
</dbReference>
<protein>
    <submittedName>
        <fullName evidence="10">Amino acid adenylation domain-containing protein</fullName>
    </submittedName>
</protein>
<dbReference type="Gene3D" id="3.40.366.10">
    <property type="entry name" value="Malonyl-Coenzyme A Acyl Carrier Protein, domain 2"/>
    <property type="match status" value="1"/>
</dbReference>
<feature type="compositionally biased region" description="Basic and acidic residues" evidence="7">
    <location>
        <begin position="1427"/>
        <end position="1440"/>
    </location>
</feature>
<keyword evidence="3" id="KW-0597">Phosphoprotein</keyword>
<evidence type="ECO:0000256" key="3">
    <source>
        <dbReference type="ARBA" id="ARBA00022553"/>
    </source>
</evidence>
<dbReference type="PROSITE" id="PS50075">
    <property type="entry name" value="CARRIER"/>
    <property type="match status" value="2"/>
</dbReference>
<dbReference type="SUPFAM" id="SSF52151">
    <property type="entry name" value="FabD/lysophospholipase-like"/>
    <property type="match status" value="1"/>
</dbReference>
<sequence length="2630" mass="282471">MSSIDDHAGDGDIAIVGFACRFPGAPDAAAFWRNLCAGVESIRHFDDGELARLGVPAERARRPGFVKAGAVVDGADEFDHRFWGYSPREAALLDPQQRLFLETAWEAVEHAGYSPRQHDGLCGVYAGMGLSTYLLFGLLGHPAVGEGDEQMVMLGNDKDFLSTRVSYHLGLKGPSVSVQTGCSTSLVAAHLACDGLLSHQCDIALAGGVTVVLPDRTGYVHAPNGTASSDGHCRAFDARADGTVFGSGAGVVVLKRMQDALDDGDVVYAVVKGSAVNNDGADRVGFTAPSVDGQTEVIVQAQRVAGVDAATVTYVEAHGTATRLGDPVEVAALTRAFRASTDATGYCALGSVKTNIGHLDAAAGAASLIKTTLALHHRRIPPSLNFASPNPQIEFDESPFYVNTRLSEWRRGSAPRRAGVSAFGFGGTNAHLVLEEAPPPPAAAPARRPQLLVLSAKSRTALDEMSRRLADRLSDEPGLELADAAYTLQRGRTVFAHRRSLVCGDAAEAAAALRGGRGSARVHDRQEERHGRPVAFMFPGLGDQYEGMGRDLYREQPVFREAVDHCADVLAPHLGVDLRETLYPENGEPGPGGSFDLGAMLQVGGPSTGSGGTGIHRTIAGHPALFVSEYAMARLWTSWGVDPVAMIGHSLGEYVAATVAGVFRLEDALLLVARRAQLIDELPGAAMLAVAMSAPEVGRLLTGRAHADLAVALLNGDRLTVVAGPEPEIERLRGELAERGVDTRRLQAQHAFHSPMLETIVRPLADLVSGLDLSKPRVPFVSNTTGTWIRDEEATDPWYWARHTTRPVRFNDGLRTLRERRDQILLDLGPGRSLSALAAGDAAERDGGDATVVLPAWRASYDRRGDDVAHVLDALGQAWLAGVTPDWEAVHAPRAPRRVPLPTYPFQRRRAWIGPRDRPAPAAAAGGRAAFDEWFWASGWRSVPTAVRHHPGTWPADEGWLLIADGSGLSDRVAERLAGLGQTVTVAAPGDGFARLDEGGYRIDPTSAADFAALLAALAEDGRRPTRVVHLAGLDGRADDDAGCLRLGFHSVLALVRALGGRAGERVSLWIVTDGLAPIESGDVLSPAKSTVLAAAQCAPQEYEGVGTHCVDLAAARSDGPDTAQRLLDVIAACPRERLLALRGNRLWAHGFEPIDLSGTREPLRDEGVYVVLGGLGRIGLDVAAHLAEGLRARIALVGRSPFPEPDRWDAWLSDHAEDDPTSRRIRRLRAMTGHGAEVAVLSADVTDSAALRNVFADVRGRFGAVHGVVHAAGLGGAAAFLTIDESSPQRAETVMRAKTAGTRALQEALREHRPDFVLLLSSNAAVLGGLGTSAYAAANLFMDQVAEQARPEKGATRWISVDLEEWLSGEGEDTPVVSFTRYGVGAADGTAALRRVLEGAPGGRYTLVTGDLEERLDRWIRDPEAARHERPRGDAERLPRPALSTGYVPPRGDAEEAIARTWEEILGFESIGRDDDFYELGGHSLLATQIVTRVRAEFGVELSLLSLLGSATVAGFAARVGDAAAAGEPAVTGPIPAVPRDRPLPLSYAQRRFWYLYELEPENPFYTIPDAVRLDGPLRVDLLEHAINEIIARHEALRTGFGVADGEPVQRIEPRLEFTIGWEDLRGLPPQERHERWRDMALQETLKPFDLTEPPLLRVTVVRMDDQEHILMLTMHHAISDGWSIGVFIHELTARYAALCGAGGEALEPLPIQYADYAVWQRETLRGETRDRLVDYWRESLSGAPPLVSFPTDHVRPTVQSFRGGVHPVSLPAGLVDRLRRLSSTEHCTLFMTLLAAFTCLLHRQSGETDVVVGSPIAGRTRRELEVLVGTFVNMLPLRTRIDPGMSFRELMARVRDVTRESYAHQDLPFEVMVEELCPERDLGHGQIFQNVFVLQNAPLPLLDLAGLRVERVPMPATTAKFDLMMSLEENGAGAEGAIEYATDLFTAPTIERLAEQFVRLLERATDDPDRAVGDLELMSADELAEAAHAAARGRALPAGPDSIPDLLAARAAEAPDAPALLEAGTGESVAFGALEARSNQVAHYLRRRGIGAESRVGLALRRTPETIAALIGVLKAGAAYLPLDPEYPPDRISFMIEDAGADLVLAESARAAPVPDGAPVAVVRVSDLWAACAALPVTPVDHRIDPQDAAYVLYTSGSSGVPKGVIGLHGGMINRLRWMWDEYPFGPGETACQKTSLNFLDSFWEIFGPLCQGVPVAVIPHELLLEPRALVDALSRHRVTRIVLVPSLLRALLDGFSDLGARLPHLSLWASSGEALGCDLLERFTAELPAARLLNLYGASEISADVTCHLATAADSAGALVPIGRPISETFVHVLDDRLNPVPPGVEGEIYVGGVSLARGYAGRPGLTAERFVPDPFAAAPGGRLYRTGDRARRRADGVLEYVGRRDQQVKVRGFRIEPLEVESALARYPGIVQAAVEAEGDVLVAYCEPEAGKRIDGDALYRFLRRRLPAYMIPAAFVPCPALPLNQSGKVDRLALPHTADREHLAAAPPVPPRDDAEAAVAAMWSDFLGTSGPVGVNDNFFAVGGYSLLVGRLIAWVREVFDVDVPLKVFLAEPTVAALVAELRADPVRGAEAERRGAVLLRVAALSDGEVDDLLSPAPARPGAGE</sequence>
<feature type="region of interest" description="Disordered" evidence="7">
    <location>
        <begin position="1427"/>
        <end position="1451"/>
    </location>
</feature>
<evidence type="ECO:0000256" key="7">
    <source>
        <dbReference type="SAM" id="MobiDB-lite"/>
    </source>
</evidence>
<dbReference type="InterPro" id="IPR057326">
    <property type="entry name" value="KR_dom"/>
</dbReference>
<dbReference type="EMBL" id="JAXCEH010000008">
    <property type="protein sequence ID" value="MFA1555063.1"/>
    <property type="molecule type" value="Genomic_DNA"/>
</dbReference>
<keyword evidence="4" id="KW-0808">Transferase</keyword>
<dbReference type="InterPro" id="IPR025110">
    <property type="entry name" value="AMP-bd_C"/>
</dbReference>
<evidence type="ECO:0000313" key="11">
    <source>
        <dbReference type="Proteomes" id="UP001569904"/>
    </source>
</evidence>
<feature type="domain" description="Carrier" evidence="8">
    <location>
        <begin position="1450"/>
        <end position="1525"/>
    </location>
</feature>
<dbReference type="InterPro" id="IPR036736">
    <property type="entry name" value="ACP-like_sf"/>
</dbReference>
<dbReference type="SUPFAM" id="SSF53901">
    <property type="entry name" value="Thiolase-like"/>
    <property type="match status" value="1"/>
</dbReference>
<evidence type="ECO:0000256" key="4">
    <source>
        <dbReference type="ARBA" id="ARBA00022679"/>
    </source>
</evidence>
<reference evidence="10 11" key="1">
    <citation type="submission" date="2023-11" db="EMBL/GenBank/DDBJ databases">
        <title>Actinomadura monticuli sp. nov., isolated from volcanic ash.</title>
        <authorList>
            <person name="Lee S.D."/>
            <person name="Yang H."/>
            <person name="Kim I.S."/>
        </authorList>
    </citation>
    <scope>NUCLEOTIDE SEQUENCE [LARGE SCALE GENOMIC DNA]</scope>
    <source>
        <strain evidence="10 11">DSM 45346</strain>
    </source>
</reference>
<dbReference type="SUPFAM" id="SSF56801">
    <property type="entry name" value="Acetyl-CoA synthetase-like"/>
    <property type="match status" value="1"/>
</dbReference>
<dbReference type="InterPro" id="IPR006162">
    <property type="entry name" value="Ppantetheine_attach_site"/>
</dbReference>
<gene>
    <name evidence="10" type="ORF">SM436_15345</name>
</gene>
<dbReference type="Gene3D" id="3.40.47.10">
    <property type="match status" value="1"/>
</dbReference>
<dbReference type="Gene3D" id="3.30.559.10">
    <property type="entry name" value="Chloramphenicol acetyltransferase-like domain"/>
    <property type="match status" value="1"/>
</dbReference>
<dbReference type="Pfam" id="PF21394">
    <property type="entry name" value="Beta-ketacyl_N"/>
    <property type="match status" value="1"/>
</dbReference>
<dbReference type="CDD" id="cd19531">
    <property type="entry name" value="LCL_NRPS-like"/>
    <property type="match status" value="1"/>
</dbReference>
<comment type="similarity">
    <text evidence="6">In the C-terminal section; belongs to the NRP synthetase family.</text>
</comment>
<dbReference type="InterPro" id="IPR010071">
    <property type="entry name" value="AA_adenyl_dom"/>
</dbReference>
<evidence type="ECO:0000256" key="2">
    <source>
        <dbReference type="ARBA" id="ARBA00022450"/>
    </source>
</evidence>
<comment type="caution">
    <text evidence="10">The sequence shown here is derived from an EMBL/GenBank/DDBJ whole genome shotgun (WGS) entry which is preliminary data.</text>
</comment>
<dbReference type="Pfam" id="PF00668">
    <property type="entry name" value="Condensation"/>
    <property type="match status" value="1"/>
</dbReference>
<dbReference type="InterPro" id="IPR000873">
    <property type="entry name" value="AMP-dep_synth/lig_dom"/>
</dbReference>
<dbReference type="PANTHER" id="PTHR43775:SF51">
    <property type="entry name" value="INACTIVE PHENOLPHTHIOCEROL SYNTHESIS POLYKETIDE SYNTHASE TYPE I PKS1-RELATED"/>
    <property type="match status" value="1"/>
</dbReference>
<evidence type="ECO:0000313" key="10">
    <source>
        <dbReference type="EMBL" id="MFA1555063.1"/>
    </source>
</evidence>
<organism evidence="10 11">
    <name type="scientific">Actinomadura chokoriensis</name>
    <dbReference type="NCBI Taxonomy" id="454156"/>
    <lineage>
        <taxon>Bacteria</taxon>
        <taxon>Bacillati</taxon>
        <taxon>Actinomycetota</taxon>
        <taxon>Actinomycetes</taxon>
        <taxon>Streptosporangiales</taxon>
        <taxon>Thermomonosporaceae</taxon>
        <taxon>Actinomadura</taxon>
    </lineage>
</organism>
<dbReference type="InterPro" id="IPR014031">
    <property type="entry name" value="Ketoacyl_synth_C"/>
</dbReference>
<dbReference type="InterPro" id="IPR020841">
    <property type="entry name" value="PKS_Beta-ketoAc_synthase_dom"/>
</dbReference>
<dbReference type="PROSITE" id="PS52004">
    <property type="entry name" value="KS3_2"/>
    <property type="match status" value="1"/>
</dbReference>
<dbReference type="Gene3D" id="3.40.50.12780">
    <property type="entry name" value="N-terminal domain of ligase-like"/>
    <property type="match status" value="1"/>
</dbReference>
<comment type="cofactor">
    <cofactor evidence="1">
        <name>pantetheine 4'-phosphate</name>
        <dbReference type="ChEBI" id="CHEBI:47942"/>
    </cofactor>
</comment>
<dbReference type="Pfam" id="PF00550">
    <property type="entry name" value="PP-binding"/>
    <property type="match status" value="2"/>
</dbReference>
<accession>A0ABV4QYH2</accession>
<dbReference type="InterPro" id="IPR001227">
    <property type="entry name" value="Ac_transferase_dom_sf"/>
</dbReference>
<dbReference type="CDD" id="cd00833">
    <property type="entry name" value="PKS"/>
    <property type="match status" value="1"/>
</dbReference>
<dbReference type="Gene3D" id="1.10.1200.10">
    <property type="entry name" value="ACP-like"/>
    <property type="match status" value="1"/>
</dbReference>
<feature type="domain" description="Carrier" evidence="8">
    <location>
        <begin position="2515"/>
        <end position="2591"/>
    </location>
</feature>
<evidence type="ECO:0000259" key="9">
    <source>
        <dbReference type="PROSITE" id="PS52004"/>
    </source>
</evidence>
<dbReference type="Pfam" id="PF02801">
    <property type="entry name" value="Ketoacyl-synt_C"/>
    <property type="match status" value="1"/>
</dbReference>
<dbReference type="Gene3D" id="3.40.50.720">
    <property type="entry name" value="NAD(P)-binding Rossmann-like Domain"/>
    <property type="match status" value="1"/>
</dbReference>
<keyword evidence="11" id="KW-1185">Reference proteome</keyword>
<dbReference type="Gene3D" id="3.30.70.3290">
    <property type="match status" value="1"/>
</dbReference>
<dbReference type="InterPro" id="IPR014030">
    <property type="entry name" value="Ketoacyl_synth_N"/>
</dbReference>
<dbReference type="InterPro" id="IPR023213">
    <property type="entry name" value="CAT-like_dom_sf"/>
</dbReference>
<dbReference type="InterPro" id="IPR042099">
    <property type="entry name" value="ANL_N_sf"/>
</dbReference>
<dbReference type="InterPro" id="IPR020845">
    <property type="entry name" value="AMP-binding_CS"/>
</dbReference>
<dbReference type="Pfam" id="PF13193">
    <property type="entry name" value="AMP-binding_C"/>
    <property type="match status" value="1"/>
</dbReference>
<dbReference type="InterPro" id="IPR036291">
    <property type="entry name" value="NAD(P)-bd_dom_sf"/>
</dbReference>
<name>A0ABV4QYH2_9ACTN</name>
<dbReference type="InterPro" id="IPR016035">
    <property type="entry name" value="Acyl_Trfase/lysoPLipase"/>
</dbReference>
<dbReference type="InterPro" id="IPR049490">
    <property type="entry name" value="C883_1060-like_KR_N"/>
</dbReference>
<dbReference type="InterPro" id="IPR045851">
    <property type="entry name" value="AMP-bd_C_sf"/>
</dbReference>
<dbReference type="InterPro" id="IPR013968">
    <property type="entry name" value="PKS_KR"/>
</dbReference>
<dbReference type="SMART" id="SM00825">
    <property type="entry name" value="PKS_KS"/>
    <property type="match status" value="1"/>
</dbReference>
<dbReference type="Pfam" id="PF00698">
    <property type="entry name" value="Acyl_transf_1"/>
    <property type="match status" value="1"/>
</dbReference>
<keyword evidence="2" id="KW-0596">Phosphopantetheine</keyword>
<evidence type="ECO:0000256" key="1">
    <source>
        <dbReference type="ARBA" id="ARBA00001957"/>
    </source>
</evidence>
<dbReference type="Pfam" id="PF08659">
    <property type="entry name" value="KR"/>
    <property type="match status" value="1"/>
</dbReference>
<dbReference type="InterPro" id="IPR001242">
    <property type="entry name" value="Condensation_dom"/>
</dbReference>
<dbReference type="Pfam" id="PF00109">
    <property type="entry name" value="ketoacyl-synt"/>
    <property type="match status" value="1"/>
</dbReference>
<dbReference type="InterPro" id="IPR014043">
    <property type="entry name" value="Acyl_transferase_dom"/>
</dbReference>
<dbReference type="InterPro" id="IPR009081">
    <property type="entry name" value="PP-bd_ACP"/>
</dbReference>
<dbReference type="SUPFAM" id="SSF52777">
    <property type="entry name" value="CoA-dependent acyltransferases"/>
    <property type="match status" value="2"/>
</dbReference>
<dbReference type="InterPro" id="IPR016036">
    <property type="entry name" value="Malonyl_transacylase_ACP-bd"/>
</dbReference>
<dbReference type="Gene3D" id="3.30.559.30">
    <property type="entry name" value="Nonribosomal peptide synthetase, condensation domain"/>
    <property type="match status" value="1"/>
</dbReference>
<evidence type="ECO:0000256" key="6">
    <source>
        <dbReference type="ARBA" id="ARBA00029443"/>
    </source>
</evidence>
<dbReference type="SMART" id="SM00822">
    <property type="entry name" value="PKS_KR"/>
    <property type="match status" value="1"/>
</dbReference>
<dbReference type="InterPro" id="IPR050091">
    <property type="entry name" value="PKS_NRPS_Biosynth_Enz"/>
</dbReference>
<dbReference type="SUPFAM" id="SSF51735">
    <property type="entry name" value="NAD(P)-binding Rossmann-fold domains"/>
    <property type="match status" value="2"/>
</dbReference>
<dbReference type="SUPFAM" id="SSF55048">
    <property type="entry name" value="Probable ACP-binding domain of malonyl-CoA ACP transacylase"/>
    <property type="match status" value="1"/>
</dbReference>
<evidence type="ECO:0000259" key="8">
    <source>
        <dbReference type="PROSITE" id="PS50075"/>
    </source>
</evidence>
<dbReference type="InterPro" id="IPR029058">
    <property type="entry name" value="AB_hydrolase_fold"/>
</dbReference>
<dbReference type="SUPFAM" id="SSF47336">
    <property type="entry name" value="ACP-like"/>
    <property type="match status" value="2"/>
</dbReference>
<dbReference type="CDD" id="cd05930">
    <property type="entry name" value="A_NRPS"/>
    <property type="match status" value="1"/>
</dbReference>